<name>A0A814CRT6_9BILA</name>
<dbReference type="SUPFAM" id="SSF81321">
    <property type="entry name" value="Family A G protein-coupled receptor-like"/>
    <property type="match status" value="1"/>
</dbReference>
<dbReference type="EMBL" id="CAJNOQ010002186">
    <property type="protein sequence ID" value="CAF0943942.1"/>
    <property type="molecule type" value="Genomic_DNA"/>
</dbReference>
<dbReference type="GO" id="GO:0005886">
    <property type="term" value="C:plasma membrane"/>
    <property type="evidence" value="ECO:0007669"/>
    <property type="project" value="UniProtKB-SubCell"/>
</dbReference>
<dbReference type="EMBL" id="CAJOBC010002186">
    <property type="protein sequence ID" value="CAF3720216.1"/>
    <property type="molecule type" value="Genomic_DNA"/>
</dbReference>
<dbReference type="Gene3D" id="1.20.1070.10">
    <property type="entry name" value="Rhodopsin 7-helix transmembrane proteins"/>
    <property type="match status" value="1"/>
</dbReference>
<comment type="subcellular location">
    <subcellularLocation>
        <location evidence="1">Cell membrane</location>
        <topology evidence="1">Multi-pass membrane protein</topology>
    </subcellularLocation>
</comment>
<dbReference type="Proteomes" id="UP000677228">
    <property type="component" value="Unassembled WGS sequence"/>
</dbReference>
<feature type="transmembrane region" description="Helical" evidence="9">
    <location>
        <begin position="173"/>
        <end position="193"/>
    </location>
</feature>
<dbReference type="Proteomes" id="UP000681722">
    <property type="component" value="Unassembled WGS sequence"/>
</dbReference>
<feature type="transmembrane region" description="Helical" evidence="9">
    <location>
        <begin position="101"/>
        <end position="122"/>
    </location>
</feature>
<protein>
    <recommendedName>
        <fullName evidence="10">G-protein coupled receptors family 1 profile domain-containing protein</fullName>
    </recommendedName>
</protein>
<dbReference type="AlphaFoldDB" id="A0A814CRT6"/>
<keyword evidence="8" id="KW-0807">Transducer</keyword>
<keyword evidence="3 9" id="KW-0812">Transmembrane</keyword>
<dbReference type="PANTHER" id="PTHR24228">
    <property type="entry name" value="B2 BRADYKININ RECEPTOR/ANGIOTENSIN II RECEPTOR"/>
    <property type="match status" value="1"/>
</dbReference>
<evidence type="ECO:0000256" key="3">
    <source>
        <dbReference type="ARBA" id="ARBA00022692"/>
    </source>
</evidence>
<reference evidence="11" key="1">
    <citation type="submission" date="2021-02" db="EMBL/GenBank/DDBJ databases">
        <authorList>
            <person name="Nowell W R."/>
        </authorList>
    </citation>
    <scope>NUCLEOTIDE SEQUENCE</scope>
</reference>
<feature type="transmembrane region" description="Helical" evidence="9">
    <location>
        <begin position="324"/>
        <end position="343"/>
    </location>
</feature>
<evidence type="ECO:0000256" key="4">
    <source>
        <dbReference type="ARBA" id="ARBA00022989"/>
    </source>
</evidence>
<sequence length="393" mass="44938">ISGTIGNCTILFSYVNLSVSSTSTIFIIFLAGVDLWTCAIVTPCIAIMEYNDFDTNTLLCRFYIFSKIIIIISSLIITAIAFDRLFIIINYTRWTPRLVKTILILITLVALIFGSIITLSFSSQPWSESITMVKTNFSTYFLNLTENYSRCYADTTVISDDIREILKHISNKLFFVCIGLVAVLYTITYILALRRHTTRLKAIKKCINVLDRYDRGSLSTSCSQQLLHSELLLLKEQNTSNNKLQQKKNVSFKIDKQCAKSTTVSLLDADELFSSVRSFQQVHVTFPLTSNARNKNLISIDNNPPTSRNSKVLKRQLHKHRLKLFRITSTFLIITLSFILFYLPSVLNAEQIISSPLLIYYSYLCTHAINPIIYCFMNKTLRVYVFSTLKCIK</sequence>
<evidence type="ECO:0000256" key="9">
    <source>
        <dbReference type="SAM" id="Phobius"/>
    </source>
</evidence>
<evidence type="ECO:0000313" key="12">
    <source>
        <dbReference type="EMBL" id="CAF1320352.1"/>
    </source>
</evidence>
<accession>A0A814CRT6</accession>
<feature type="non-terminal residue" evidence="11">
    <location>
        <position position="1"/>
    </location>
</feature>
<dbReference type="PROSITE" id="PS50262">
    <property type="entry name" value="G_PROTEIN_RECEP_F1_2"/>
    <property type="match status" value="1"/>
</dbReference>
<proteinExistence type="predicted"/>
<dbReference type="PRINTS" id="PR00237">
    <property type="entry name" value="GPCRRHODOPSN"/>
</dbReference>
<evidence type="ECO:0000256" key="7">
    <source>
        <dbReference type="ARBA" id="ARBA00023170"/>
    </source>
</evidence>
<keyword evidence="15" id="KW-1185">Reference proteome</keyword>
<dbReference type="PANTHER" id="PTHR24228:SF59">
    <property type="entry name" value="NEUROPEPTIDE RECEPTOR 15"/>
    <property type="match status" value="1"/>
</dbReference>
<comment type="caution">
    <text evidence="11">The sequence shown here is derived from an EMBL/GenBank/DDBJ whole genome shotgun (WGS) entry which is preliminary data.</text>
</comment>
<keyword evidence="5" id="KW-0297">G-protein coupled receptor</keyword>
<feature type="transmembrane region" description="Helical" evidence="9">
    <location>
        <begin position="25"/>
        <end position="48"/>
    </location>
</feature>
<evidence type="ECO:0000256" key="6">
    <source>
        <dbReference type="ARBA" id="ARBA00023136"/>
    </source>
</evidence>
<keyword evidence="2" id="KW-1003">Cell membrane</keyword>
<evidence type="ECO:0000259" key="10">
    <source>
        <dbReference type="PROSITE" id="PS50262"/>
    </source>
</evidence>
<evidence type="ECO:0000313" key="13">
    <source>
        <dbReference type="EMBL" id="CAF3720216.1"/>
    </source>
</evidence>
<dbReference type="Proteomes" id="UP000682733">
    <property type="component" value="Unassembled WGS sequence"/>
</dbReference>
<gene>
    <name evidence="11" type="ORF">GPM918_LOCUS10864</name>
    <name evidence="12" type="ORF">OVA965_LOCUS29407</name>
    <name evidence="13" type="ORF">SRO942_LOCUS10865</name>
    <name evidence="14" type="ORF">TMI583_LOCUS30179</name>
</gene>
<keyword evidence="6 9" id="KW-0472">Membrane</keyword>
<dbReference type="InterPro" id="IPR000276">
    <property type="entry name" value="GPCR_Rhodpsn"/>
</dbReference>
<keyword evidence="7" id="KW-0675">Receptor</keyword>
<evidence type="ECO:0000256" key="8">
    <source>
        <dbReference type="ARBA" id="ARBA00023224"/>
    </source>
</evidence>
<feature type="domain" description="G-protein coupled receptors family 1 profile" evidence="10">
    <location>
        <begin position="6"/>
        <end position="374"/>
    </location>
</feature>
<feature type="transmembrane region" description="Helical" evidence="9">
    <location>
        <begin position="358"/>
        <end position="377"/>
    </location>
</feature>
<keyword evidence="4 9" id="KW-1133">Transmembrane helix</keyword>
<evidence type="ECO:0000256" key="2">
    <source>
        <dbReference type="ARBA" id="ARBA00022475"/>
    </source>
</evidence>
<dbReference type="Proteomes" id="UP000663829">
    <property type="component" value="Unassembled WGS sequence"/>
</dbReference>
<feature type="transmembrane region" description="Helical" evidence="9">
    <location>
        <begin position="68"/>
        <end position="89"/>
    </location>
</feature>
<evidence type="ECO:0000313" key="11">
    <source>
        <dbReference type="EMBL" id="CAF0943942.1"/>
    </source>
</evidence>
<dbReference type="EMBL" id="CAJNOK010020678">
    <property type="protein sequence ID" value="CAF1320352.1"/>
    <property type="molecule type" value="Genomic_DNA"/>
</dbReference>
<dbReference type="EMBL" id="CAJOBA010042282">
    <property type="protein sequence ID" value="CAF4130226.1"/>
    <property type="molecule type" value="Genomic_DNA"/>
</dbReference>
<organism evidence="11 15">
    <name type="scientific">Didymodactylos carnosus</name>
    <dbReference type="NCBI Taxonomy" id="1234261"/>
    <lineage>
        <taxon>Eukaryota</taxon>
        <taxon>Metazoa</taxon>
        <taxon>Spiralia</taxon>
        <taxon>Gnathifera</taxon>
        <taxon>Rotifera</taxon>
        <taxon>Eurotatoria</taxon>
        <taxon>Bdelloidea</taxon>
        <taxon>Philodinida</taxon>
        <taxon>Philodinidae</taxon>
        <taxon>Didymodactylos</taxon>
    </lineage>
</organism>
<dbReference type="GO" id="GO:0004930">
    <property type="term" value="F:G protein-coupled receptor activity"/>
    <property type="evidence" value="ECO:0007669"/>
    <property type="project" value="UniProtKB-KW"/>
</dbReference>
<dbReference type="InterPro" id="IPR017452">
    <property type="entry name" value="GPCR_Rhodpsn_7TM"/>
</dbReference>
<dbReference type="OrthoDB" id="5969463at2759"/>
<evidence type="ECO:0000313" key="14">
    <source>
        <dbReference type="EMBL" id="CAF4130226.1"/>
    </source>
</evidence>
<evidence type="ECO:0000256" key="5">
    <source>
        <dbReference type="ARBA" id="ARBA00023040"/>
    </source>
</evidence>
<evidence type="ECO:0000256" key="1">
    <source>
        <dbReference type="ARBA" id="ARBA00004651"/>
    </source>
</evidence>
<evidence type="ECO:0000313" key="15">
    <source>
        <dbReference type="Proteomes" id="UP000663829"/>
    </source>
</evidence>